<proteinExistence type="predicted"/>
<protein>
    <submittedName>
        <fullName evidence="1">Uncharacterized protein</fullName>
    </submittedName>
</protein>
<evidence type="ECO:0000313" key="1">
    <source>
        <dbReference type="EMBL" id="ADI22815.1"/>
    </source>
</evidence>
<accession>E7C5U1</accession>
<organism evidence="1">
    <name type="scientific">uncultured Oceanospirillales bacterium HF0500_29K23</name>
    <dbReference type="NCBI Taxonomy" id="723622"/>
    <lineage>
        <taxon>Bacteria</taxon>
        <taxon>Pseudomonadati</taxon>
        <taxon>Pseudomonadota</taxon>
        <taxon>Gammaproteobacteria</taxon>
        <taxon>Oceanospirillales</taxon>
        <taxon>environmental samples</taxon>
    </lineage>
</organism>
<sequence>MSEILKLAQQGKVPYQIAEELDMNQGQVYRYTPASWYADPLADEEALSKPPLSLACAYYEQQKLDAEPKGLCQEEQRLTRNLKKRWLKSFKDYHGAEMDLF</sequence>
<dbReference type="AlphaFoldDB" id="E7C5U1"/>
<dbReference type="EMBL" id="GU567997">
    <property type="protein sequence ID" value="ADI22815.1"/>
    <property type="molecule type" value="Genomic_DNA"/>
</dbReference>
<reference evidence="1" key="1">
    <citation type="submission" date="2010-01" db="EMBL/GenBank/DDBJ databases">
        <title>Genome fragments of uncultured bacteria from the North Pacific subtropical Gyre.</title>
        <authorList>
            <person name="Pham V.D."/>
            <person name="Delong E.F."/>
        </authorList>
    </citation>
    <scope>NUCLEOTIDE SEQUENCE</scope>
</reference>
<name>E7C5U1_9GAMM</name>